<keyword evidence="4" id="KW-1185">Reference proteome</keyword>
<dbReference type="InterPro" id="IPR036291">
    <property type="entry name" value="NAD(P)-bd_dom_sf"/>
</dbReference>
<dbReference type="AlphaFoldDB" id="A0A1G6MIM6"/>
<feature type="domain" description="Ketoreductase" evidence="2">
    <location>
        <begin position="5"/>
        <end position="181"/>
    </location>
</feature>
<dbReference type="Gene3D" id="3.40.50.720">
    <property type="entry name" value="NAD(P)-binding Rossmann-like Domain"/>
    <property type="match status" value="1"/>
</dbReference>
<dbReference type="Pfam" id="PF13561">
    <property type="entry name" value="adh_short_C2"/>
    <property type="match status" value="1"/>
</dbReference>
<dbReference type="SUPFAM" id="SSF51735">
    <property type="entry name" value="NAD(P)-binding Rossmann-fold domains"/>
    <property type="match status" value="1"/>
</dbReference>
<dbReference type="STRING" id="530584.SAMN05421630_102549"/>
<dbReference type="PANTHER" id="PTHR43975:SF2">
    <property type="entry name" value="EG:BACR7A4.14 PROTEIN-RELATED"/>
    <property type="match status" value="1"/>
</dbReference>
<reference evidence="3 4" key="1">
    <citation type="submission" date="2016-10" db="EMBL/GenBank/DDBJ databases">
        <authorList>
            <person name="de Groot N.N."/>
        </authorList>
    </citation>
    <scope>NUCLEOTIDE SEQUENCE [LARGE SCALE GENOMIC DNA]</scope>
    <source>
        <strain evidence="3 4">CGMCC 4.5506</strain>
    </source>
</reference>
<keyword evidence="1" id="KW-0560">Oxidoreductase</keyword>
<dbReference type="Proteomes" id="UP000199494">
    <property type="component" value="Unassembled WGS sequence"/>
</dbReference>
<dbReference type="PRINTS" id="PR00081">
    <property type="entry name" value="GDHRDH"/>
</dbReference>
<evidence type="ECO:0000313" key="3">
    <source>
        <dbReference type="EMBL" id="SDC55369.1"/>
    </source>
</evidence>
<protein>
    <submittedName>
        <fullName evidence="3">C-7 ketoreductase</fullName>
    </submittedName>
</protein>
<proteinExistence type="predicted"/>
<dbReference type="CDD" id="cd05233">
    <property type="entry name" value="SDR_c"/>
    <property type="match status" value="1"/>
</dbReference>
<organism evidence="3 4">
    <name type="scientific">Prauserella marina</name>
    <dbReference type="NCBI Taxonomy" id="530584"/>
    <lineage>
        <taxon>Bacteria</taxon>
        <taxon>Bacillati</taxon>
        <taxon>Actinomycetota</taxon>
        <taxon>Actinomycetes</taxon>
        <taxon>Pseudonocardiales</taxon>
        <taxon>Pseudonocardiaceae</taxon>
        <taxon>Prauserella</taxon>
    </lineage>
</organism>
<dbReference type="FunFam" id="3.40.50.720:FF:000084">
    <property type="entry name" value="Short-chain dehydrogenase reductase"/>
    <property type="match status" value="1"/>
</dbReference>
<dbReference type="SMART" id="SM00822">
    <property type="entry name" value="PKS_KR"/>
    <property type="match status" value="1"/>
</dbReference>
<accession>A0A1G6MIM6</accession>
<evidence type="ECO:0000259" key="2">
    <source>
        <dbReference type="SMART" id="SM00822"/>
    </source>
</evidence>
<name>A0A1G6MIM6_9PSEU</name>
<dbReference type="InterPro" id="IPR057326">
    <property type="entry name" value="KR_dom"/>
</dbReference>
<dbReference type="InterPro" id="IPR002347">
    <property type="entry name" value="SDR_fam"/>
</dbReference>
<dbReference type="EMBL" id="FMZE01000002">
    <property type="protein sequence ID" value="SDC55369.1"/>
    <property type="molecule type" value="Genomic_DNA"/>
</dbReference>
<dbReference type="GO" id="GO:0016491">
    <property type="term" value="F:oxidoreductase activity"/>
    <property type="evidence" value="ECO:0007669"/>
    <property type="project" value="UniProtKB-KW"/>
</dbReference>
<dbReference type="PRINTS" id="PR00080">
    <property type="entry name" value="SDRFAMILY"/>
</dbReference>
<sequence>MSTSQAVIITGGGTGIGRSVARAFAARGSSVLIVGRSAEPLAETAEGHAGIRTLTADITKPDAPTTIVDAALDEFGRVDVLVNNAGTGGFGALPELDPGTVGAQFDTNLLAPVFLTQRAVSALSETGGTVVNVSTAGSLGLRSWPGNAIYGASKVALDFLTRSWAVELAPQGIRVVGIAPGIVDTGVGVRAGMSQEVYDGFLAQMKSQIPSKRVGTPEEIAWWIVQLSQPEAAYVNGAVLAVDGALSIT</sequence>
<evidence type="ECO:0000313" key="4">
    <source>
        <dbReference type="Proteomes" id="UP000199494"/>
    </source>
</evidence>
<evidence type="ECO:0000256" key="1">
    <source>
        <dbReference type="ARBA" id="ARBA00023002"/>
    </source>
</evidence>
<gene>
    <name evidence="3" type="ORF">SAMN05421630_102549</name>
</gene>
<dbReference type="RefSeq" id="WP_176879613.1">
    <property type="nucleotide sequence ID" value="NZ_CP016353.1"/>
</dbReference>
<dbReference type="PANTHER" id="PTHR43975">
    <property type="entry name" value="ZGC:101858"/>
    <property type="match status" value="1"/>
</dbReference>